<reference evidence="2 3" key="1">
    <citation type="journal article" date="2019" name="Int. J. Syst. Evol. Microbiol.">
        <title>The Global Catalogue of Microorganisms (GCM) 10K type strain sequencing project: providing services to taxonomists for standard genome sequencing and annotation.</title>
        <authorList>
            <consortium name="The Broad Institute Genomics Platform"/>
            <consortium name="The Broad Institute Genome Sequencing Center for Infectious Disease"/>
            <person name="Wu L."/>
            <person name="Ma J."/>
        </authorList>
    </citation>
    <scope>NUCLEOTIDE SEQUENCE [LARGE SCALE GENOMIC DNA]</scope>
    <source>
        <strain evidence="2 3">SKJ47</strain>
    </source>
</reference>
<dbReference type="AlphaFoldDB" id="A0ABD5USW4"/>
<evidence type="ECO:0000259" key="1">
    <source>
        <dbReference type="Pfam" id="PF07790"/>
    </source>
</evidence>
<comment type="caution">
    <text evidence="2">The sequence shown here is derived from an EMBL/GenBank/DDBJ whole genome shotgun (WGS) entry which is preliminary data.</text>
</comment>
<dbReference type="InterPro" id="IPR012859">
    <property type="entry name" value="Pilin_N_archaeal"/>
</dbReference>
<evidence type="ECO:0000313" key="2">
    <source>
        <dbReference type="EMBL" id="MFC6891216.1"/>
    </source>
</evidence>
<dbReference type="Proteomes" id="UP001596296">
    <property type="component" value="Unassembled WGS sequence"/>
</dbReference>
<dbReference type="EMBL" id="JBHSXL010000001">
    <property type="protein sequence ID" value="MFC6891216.1"/>
    <property type="molecule type" value="Genomic_DNA"/>
</dbReference>
<accession>A0ABD5USW4</accession>
<dbReference type="Pfam" id="PF07790">
    <property type="entry name" value="Pilin_N"/>
    <property type="match status" value="1"/>
</dbReference>
<protein>
    <submittedName>
        <fullName evidence="2">Type IV pilin N-terminal domain-containing protein</fullName>
    </submittedName>
</protein>
<proteinExistence type="predicted"/>
<keyword evidence="3" id="KW-1185">Reference proteome</keyword>
<gene>
    <name evidence="2" type="ORF">ACFQE9_01010</name>
</gene>
<evidence type="ECO:0000313" key="3">
    <source>
        <dbReference type="Proteomes" id="UP001596296"/>
    </source>
</evidence>
<sequence length="171" mass="17468">MFPPVPRPRSPRRIDRPRFDRAFAPIAAVCLLLLVVVLGGGFAAIVTSAADPIDPAPTASLSVTVEESTVTLSHEGGDPIDVSDVRISVRVDGEALSEQPPVPFFSASGFEPGPTGAFNSAGTTTLSAGDRASFSIAGTNDPVPTPGATVEVRIDAGSTPVARLSTTATEA</sequence>
<name>A0ABD5USW4_9EURY</name>
<dbReference type="RefSeq" id="WP_379739141.1">
    <property type="nucleotide sequence ID" value="NZ_JBHSVN010000001.1"/>
</dbReference>
<feature type="domain" description="Archaeal Type IV pilin N-terminal" evidence="1">
    <location>
        <begin position="24"/>
        <end position="93"/>
    </location>
</feature>
<organism evidence="2 3">
    <name type="scientific">Halopenitus salinus</name>
    <dbReference type="NCBI Taxonomy" id="1198295"/>
    <lineage>
        <taxon>Archaea</taxon>
        <taxon>Methanobacteriati</taxon>
        <taxon>Methanobacteriota</taxon>
        <taxon>Stenosarchaea group</taxon>
        <taxon>Halobacteria</taxon>
        <taxon>Halobacteriales</taxon>
        <taxon>Haloferacaceae</taxon>
        <taxon>Halopenitus</taxon>
    </lineage>
</organism>